<name>A0A1M5YHU3_9FIRM</name>
<gene>
    <name evidence="1" type="ORF">SAMN02745823_02542</name>
</gene>
<proteinExistence type="predicted"/>
<dbReference type="STRING" id="1123282.SAMN02745823_02542"/>
<evidence type="ECO:0000313" key="2">
    <source>
        <dbReference type="Proteomes" id="UP000183995"/>
    </source>
</evidence>
<sequence length="142" mass="15566">MSTTAQNVFDKAMALMDAIDESGDTNNEDTLEYKNRALFIINMLQNELYRYSDTYTATAGTRPVCTEVTGYDGDLGLDDYLARTILPYGLAYHLLIAEDPSTANLYLQRYQELIATQAGALPSAAEAIDNVYGGIERGSGDD</sequence>
<dbReference type="OrthoDB" id="2990292at2"/>
<dbReference type="AlphaFoldDB" id="A0A1M5YHU3"/>
<accession>A0A1M5YHU3</accession>
<dbReference type="EMBL" id="FQXV01000008">
    <property type="protein sequence ID" value="SHI11458.1"/>
    <property type="molecule type" value="Genomic_DNA"/>
</dbReference>
<dbReference type="Proteomes" id="UP000183995">
    <property type="component" value="Unassembled WGS sequence"/>
</dbReference>
<organism evidence="1 2">
    <name type="scientific">Sporobacter termitidis DSM 10068</name>
    <dbReference type="NCBI Taxonomy" id="1123282"/>
    <lineage>
        <taxon>Bacteria</taxon>
        <taxon>Bacillati</taxon>
        <taxon>Bacillota</taxon>
        <taxon>Clostridia</taxon>
        <taxon>Eubacteriales</taxon>
        <taxon>Oscillospiraceae</taxon>
        <taxon>Sporobacter</taxon>
    </lineage>
</organism>
<dbReference type="RefSeq" id="WP_073079578.1">
    <property type="nucleotide sequence ID" value="NZ_FQXV01000008.1"/>
</dbReference>
<reference evidence="1" key="1">
    <citation type="submission" date="2016-11" db="EMBL/GenBank/DDBJ databases">
        <authorList>
            <person name="Jaros S."/>
            <person name="Januszkiewicz K."/>
            <person name="Wedrychowicz H."/>
        </authorList>
    </citation>
    <scope>NUCLEOTIDE SEQUENCE [LARGE SCALE GENOMIC DNA]</scope>
    <source>
        <strain evidence="1">DSM 10068</strain>
    </source>
</reference>
<keyword evidence="2" id="KW-1185">Reference proteome</keyword>
<evidence type="ECO:0000313" key="1">
    <source>
        <dbReference type="EMBL" id="SHI11458.1"/>
    </source>
</evidence>
<protein>
    <submittedName>
        <fullName evidence="1">Uncharacterized protein</fullName>
    </submittedName>
</protein>